<dbReference type="PROSITE" id="PS51257">
    <property type="entry name" value="PROKAR_LIPOPROTEIN"/>
    <property type="match status" value="1"/>
</dbReference>
<name>A0A2N9LNW9_9BACT</name>
<dbReference type="InterPro" id="IPR034122">
    <property type="entry name" value="Retropepsin-like_bacterial"/>
</dbReference>
<dbReference type="Pfam" id="PF13650">
    <property type="entry name" value="Asp_protease_2"/>
    <property type="match status" value="2"/>
</dbReference>
<sequence length="298" mass="32269">MRGFPRFPKVLISVSLVLTAITQACASDVHQPQSTPPIGGKAATIPFDLYQGYFIVARGSIGGLKNLNFFIDTGTSSSVLDSRIARKLKLHSEEPANVIAVGGKVPGEWANLPSVGLGPMQRSNLEVVTADLSFFEKFLPVRIDAIVGVDMLGQSPFVIDYSARVIRFGLAPAWPDSVPLRLDAGFAVFDAEIDHKPVHLLLDTGASSLVMFTAITPNNPDIKGAEIRSIEPTGEFESKQVLLQSLQLGPEEFRKKRALVTRNPEPSQIDFDGLMSPVALGISRISVDLNRGVMTFSR</sequence>
<dbReference type="InterPro" id="IPR001969">
    <property type="entry name" value="Aspartic_peptidase_AS"/>
</dbReference>
<dbReference type="PROSITE" id="PS00141">
    <property type="entry name" value="ASP_PROTEASE"/>
    <property type="match status" value="1"/>
</dbReference>
<dbReference type="CDD" id="cd05483">
    <property type="entry name" value="retropepsin_like_bacteria"/>
    <property type="match status" value="1"/>
</dbReference>
<dbReference type="Proteomes" id="UP000239735">
    <property type="component" value="Unassembled WGS sequence"/>
</dbReference>
<protein>
    <recommendedName>
        <fullName evidence="4">Peptidase A2 domain-containing protein</fullName>
    </recommendedName>
</protein>
<evidence type="ECO:0008006" key="4">
    <source>
        <dbReference type="Google" id="ProtNLM"/>
    </source>
</evidence>
<evidence type="ECO:0000313" key="3">
    <source>
        <dbReference type="Proteomes" id="UP000239735"/>
    </source>
</evidence>
<dbReference type="GO" id="GO:0004190">
    <property type="term" value="F:aspartic-type endopeptidase activity"/>
    <property type="evidence" value="ECO:0007669"/>
    <property type="project" value="InterPro"/>
</dbReference>
<dbReference type="EMBL" id="OKRB01000105">
    <property type="protein sequence ID" value="SPE24951.1"/>
    <property type="molecule type" value="Genomic_DNA"/>
</dbReference>
<feature type="chain" id="PRO_5014847892" description="Peptidase A2 domain-containing protein" evidence="1">
    <location>
        <begin position="27"/>
        <end position="298"/>
    </location>
</feature>
<proteinExistence type="predicted"/>
<dbReference type="GO" id="GO:0006508">
    <property type="term" value="P:proteolysis"/>
    <property type="evidence" value="ECO:0007669"/>
    <property type="project" value="InterPro"/>
</dbReference>
<keyword evidence="1" id="KW-0732">Signal</keyword>
<gene>
    <name evidence="2" type="ORF">SBA5_470072</name>
</gene>
<feature type="signal peptide" evidence="1">
    <location>
        <begin position="1"/>
        <end position="26"/>
    </location>
</feature>
<dbReference type="SUPFAM" id="SSF50630">
    <property type="entry name" value="Acid proteases"/>
    <property type="match status" value="1"/>
</dbReference>
<evidence type="ECO:0000313" key="2">
    <source>
        <dbReference type="EMBL" id="SPE24951.1"/>
    </source>
</evidence>
<dbReference type="Gene3D" id="2.40.70.10">
    <property type="entry name" value="Acid Proteases"/>
    <property type="match status" value="2"/>
</dbReference>
<dbReference type="OrthoDB" id="644381at2"/>
<organism evidence="2 3">
    <name type="scientific">Candidatus Sulfuritelmatomonas gaucii</name>
    <dbReference type="NCBI Taxonomy" id="2043161"/>
    <lineage>
        <taxon>Bacteria</taxon>
        <taxon>Pseudomonadati</taxon>
        <taxon>Acidobacteriota</taxon>
        <taxon>Terriglobia</taxon>
        <taxon>Terriglobales</taxon>
        <taxon>Acidobacteriaceae</taxon>
        <taxon>Candidatus Sulfuritelmatomonas</taxon>
    </lineage>
</organism>
<accession>A0A2N9LNW9</accession>
<evidence type="ECO:0000256" key="1">
    <source>
        <dbReference type="SAM" id="SignalP"/>
    </source>
</evidence>
<reference evidence="3" key="1">
    <citation type="submission" date="2018-02" db="EMBL/GenBank/DDBJ databases">
        <authorList>
            <person name="Hausmann B."/>
        </authorList>
    </citation>
    <scope>NUCLEOTIDE SEQUENCE [LARGE SCALE GENOMIC DNA]</scope>
    <source>
        <strain evidence="3">Peat soil MAG SbA5</strain>
    </source>
</reference>
<dbReference type="AlphaFoldDB" id="A0A2N9LNW9"/>
<dbReference type="InterPro" id="IPR021109">
    <property type="entry name" value="Peptidase_aspartic_dom_sf"/>
</dbReference>